<name>A0ACC1C3P1_9ROSI</name>
<protein>
    <submittedName>
        <fullName evidence="1">Uncharacterized protein</fullName>
    </submittedName>
</protein>
<dbReference type="Proteomes" id="UP001164250">
    <property type="component" value="Chromosome 2"/>
</dbReference>
<proteinExistence type="predicted"/>
<comment type="caution">
    <text evidence="1">The sequence shown here is derived from an EMBL/GenBank/DDBJ whole genome shotgun (WGS) entry which is preliminary data.</text>
</comment>
<evidence type="ECO:0000313" key="2">
    <source>
        <dbReference type="Proteomes" id="UP001164250"/>
    </source>
</evidence>
<sequence>MIFCIGKYDGPIGKLRTIQVKWCLTKKWSPFFRHDSAVLVHYRFLEDL</sequence>
<organism evidence="1 2">
    <name type="scientific">Pistacia atlantica</name>
    <dbReference type="NCBI Taxonomy" id="434234"/>
    <lineage>
        <taxon>Eukaryota</taxon>
        <taxon>Viridiplantae</taxon>
        <taxon>Streptophyta</taxon>
        <taxon>Embryophyta</taxon>
        <taxon>Tracheophyta</taxon>
        <taxon>Spermatophyta</taxon>
        <taxon>Magnoliopsida</taxon>
        <taxon>eudicotyledons</taxon>
        <taxon>Gunneridae</taxon>
        <taxon>Pentapetalae</taxon>
        <taxon>rosids</taxon>
        <taxon>malvids</taxon>
        <taxon>Sapindales</taxon>
        <taxon>Anacardiaceae</taxon>
        <taxon>Pistacia</taxon>
    </lineage>
</organism>
<reference evidence="2" key="1">
    <citation type="journal article" date="2023" name="G3 (Bethesda)">
        <title>Genome assembly and association tests identify interacting loci associated with vigor, precocity, and sex in interspecific pistachio rootstocks.</title>
        <authorList>
            <person name="Palmer W."/>
            <person name="Jacygrad E."/>
            <person name="Sagayaradj S."/>
            <person name="Cavanaugh K."/>
            <person name="Han R."/>
            <person name="Bertier L."/>
            <person name="Beede B."/>
            <person name="Kafkas S."/>
            <person name="Golino D."/>
            <person name="Preece J."/>
            <person name="Michelmore R."/>
        </authorList>
    </citation>
    <scope>NUCLEOTIDE SEQUENCE [LARGE SCALE GENOMIC DNA]</scope>
</reference>
<gene>
    <name evidence="1" type="ORF">Patl1_19712</name>
</gene>
<keyword evidence="2" id="KW-1185">Reference proteome</keyword>
<evidence type="ECO:0000313" key="1">
    <source>
        <dbReference type="EMBL" id="KAJ0106709.1"/>
    </source>
</evidence>
<dbReference type="EMBL" id="CM047898">
    <property type="protein sequence ID" value="KAJ0106709.1"/>
    <property type="molecule type" value="Genomic_DNA"/>
</dbReference>
<accession>A0ACC1C3P1</accession>